<dbReference type="AlphaFoldDB" id="M6CWJ1"/>
<sequence>MISGFIIPDEELREDVSIKSSFPILYLQGNLFPTKATGPRILVLVPIFTFVSMRKRLMRDQQIEITKGFRFSNEPSIC</sequence>
<protein>
    <submittedName>
        <fullName evidence="1">Uncharacterized protein</fullName>
    </submittedName>
</protein>
<proteinExistence type="predicted"/>
<gene>
    <name evidence="1" type="ORF">LEP1GSC194_0344</name>
</gene>
<dbReference type="EMBL" id="ANIK01000028">
    <property type="protein sequence ID" value="EMJ96054.1"/>
    <property type="molecule type" value="Genomic_DNA"/>
</dbReference>
<evidence type="ECO:0000313" key="1">
    <source>
        <dbReference type="EMBL" id="EMJ96054.1"/>
    </source>
</evidence>
<reference evidence="1 2" key="1">
    <citation type="submission" date="2013-01" db="EMBL/GenBank/DDBJ databases">
        <authorList>
            <person name="Harkins D.M."/>
            <person name="Durkin A.S."/>
            <person name="Brinkac L.M."/>
            <person name="Haft D.H."/>
            <person name="Selengut J.D."/>
            <person name="Sanka R."/>
            <person name="DePew J."/>
            <person name="Purushe J."/>
            <person name="Galloway R.L."/>
            <person name="Vinetz J.M."/>
            <person name="Sutton G.G."/>
            <person name="Nierman W.C."/>
            <person name="Fouts D.E."/>
        </authorList>
    </citation>
    <scope>NUCLEOTIDE SEQUENCE [LARGE SCALE GENOMIC DNA]</scope>
    <source>
        <strain evidence="1 2">79601</strain>
    </source>
</reference>
<evidence type="ECO:0000313" key="2">
    <source>
        <dbReference type="Proteomes" id="UP000011988"/>
    </source>
</evidence>
<comment type="caution">
    <text evidence="1">The sequence shown here is derived from an EMBL/GenBank/DDBJ whole genome shotgun (WGS) entry which is preliminary data.</text>
</comment>
<accession>M6CWJ1</accession>
<name>M6CWJ1_9LEPT</name>
<organism evidence="1 2">
    <name type="scientific">Leptospira alstonii serovar Sichuan str. 79601</name>
    <dbReference type="NCBI Taxonomy" id="1218565"/>
    <lineage>
        <taxon>Bacteria</taxon>
        <taxon>Pseudomonadati</taxon>
        <taxon>Spirochaetota</taxon>
        <taxon>Spirochaetia</taxon>
        <taxon>Leptospirales</taxon>
        <taxon>Leptospiraceae</taxon>
        <taxon>Leptospira</taxon>
    </lineage>
</organism>
<dbReference type="Proteomes" id="UP000011988">
    <property type="component" value="Unassembled WGS sequence"/>
</dbReference>